<dbReference type="SUPFAM" id="SSF49299">
    <property type="entry name" value="PKD domain"/>
    <property type="match status" value="1"/>
</dbReference>
<dbReference type="InterPro" id="IPR035986">
    <property type="entry name" value="PKD_dom_sf"/>
</dbReference>
<dbReference type="InterPro" id="IPR013783">
    <property type="entry name" value="Ig-like_fold"/>
</dbReference>
<dbReference type="RefSeq" id="WP_143076008.1">
    <property type="nucleotide sequence ID" value="NZ_FOIJ01000003.1"/>
</dbReference>
<evidence type="ECO:0000256" key="1">
    <source>
        <dbReference type="SAM" id="SignalP"/>
    </source>
</evidence>
<evidence type="ECO:0008006" key="4">
    <source>
        <dbReference type="Google" id="ProtNLM"/>
    </source>
</evidence>
<proteinExistence type="predicted"/>
<dbReference type="AlphaFoldDB" id="A0A1I0FEN1"/>
<dbReference type="Proteomes" id="UP000199181">
    <property type="component" value="Unassembled WGS sequence"/>
</dbReference>
<dbReference type="Gene3D" id="2.60.40.10">
    <property type="entry name" value="Immunoglobulins"/>
    <property type="match status" value="1"/>
</dbReference>
<feature type="signal peptide" evidence="1">
    <location>
        <begin position="1"/>
        <end position="20"/>
    </location>
</feature>
<evidence type="ECO:0000313" key="3">
    <source>
        <dbReference type="Proteomes" id="UP000199181"/>
    </source>
</evidence>
<keyword evidence="3" id="KW-1185">Reference proteome</keyword>
<accession>A0A1I0FEN1</accession>
<protein>
    <recommendedName>
        <fullName evidence="4">PKD domain-containing protein</fullName>
    </recommendedName>
</protein>
<reference evidence="3" key="1">
    <citation type="submission" date="2016-10" db="EMBL/GenBank/DDBJ databases">
        <authorList>
            <person name="Varghese N."/>
            <person name="Submissions S."/>
        </authorList>
    </citation>
    <scope>NUCLEOTIDE SEQUENCE [LARGE SCALE GENOMIC DNA]</scope>
    <source>
        <strain evidence="3">DSM 16858</strain>
    </source>
</reference>
<sequence length="354" mass="36357">MPTSKIVSILSLLAFTTLLACGQETEPTPAASGVTLTIQGLSLEQIDRVVVTAQPSGVSATLTRTPPNQFFQGTLSLPEGQYVLSVEAFTADPSQPAVASGSANVTVTAGATSAVMIYMLDPAPDPGQQTLEPIIKSLTASKANPMTGEAITLTSDVVHPTGAAITYAWSSNCASGVFGDASAATTTWTSSTAGTCILTLTASVADKSATASVTVTVQPSPGTVNTGATYVPRPYITRLTMSHFSGGTTYNGVVTRGAPGSQTPGNFPPMPALKKMQFQIETNEGWVNKLLVTCNGTSTYATSTTQTCGNTTCFANFFFNSALPGSVCVLTATSSREYPGGALTDTFSAGVRVQ</sequence>
<organism evidence="2 3">
    <name type="scientific">Stigmatella erecta</name>
    <dbReference type="NCBI Taxonomy" id="83460"/>
    <lineage>
        <taxon>Bacteria</taxon>
        <taxon>Pseudomonadati</taxon>
        <taxon>Myxococcota</taxon>
        <taxon>Myxococcia</taxon>
        <taxon>Myxococcales</taxon>
        <taxon>Cystobacterineae</taxon>
        <taxon>Archangiaceae</taxon>
        <taxon>Stigmatella</taxon>
    </lineage>
</organism>
<name>A0A1I0FEN1_9BACT</name>
<keyword evidence="1" id="KW-0732">Signal</keyword>
<dbReference type="PROSITE" id="PS51257">
    <property type="entry name" value="PROKAR_LIPOPROTEIN"/>
    <property type="match status" value="1"/>
</dbReference>
<gene>
    <name evidence="2" type="ORF">SAMN05443639_103372</name>
</gene>
<feature type="chain" id="PRO_5011588662" description="PKD domain-containing protein" evidence="1">
    <location>
        <begin position="21"/>
        <end position="354"/>
    </location>
</feature>
<dbReference type="EMBL" id="FOIJ01000003">
    <property type="protein sequence ID" value="SET56468.1"/>
    <property type="molecule type" value="Genomic_DNA"/>
</dbReference>
<evidence type="ECO:0000313" key="2">
    <source>
        <dbReference type="EMBL" id="SET56468.1"/>
    </source>
</evidence>